<evidence type="ECO:0000313" key="3">
    <source>
        <dbReference type="Proteomes" id="UP001164909"/>
    </source>
</evidence>
<protein>
    <submittedName>
        <fullName evidence="2">Uncharacterized protein</fullName>
    </submittedName>
</protein>
<name>A0ABY7BRS0_9FIRM</name>
<feature type="compositionally biased region" description="Low complexity" evidence="1">
    <location>
        <begin position="37"/>
        <end position="50"/>
    </location>
</feature>
<dbReference type="EMBL" id="CP113865">
    <property type="protein sequence ID" value="WAM34224.1"/>
    <property type="molecule type" value="Genomic_DNA"/>
</dbReference>
<evidence type="ECO:0000313" key="2">
    <source>
        <dbReference type="EMBL" id="WAM34224.1"/>
    </source>
</evidence>
<dbReference type="Proteomes" id="UP001164909">
    <property type="component" value="Chromosome"/>
</dbReference>
<keyword evidence="3" id="KW-1185">Reference proteome</keyword>
<reference evidence="2" key="1">
    <citation type="submission" date="2022-12" db="EMBL/GenBank/DDBJ databases">
        <authorList>
            <person name="Bing R.G."/>
            <person name="Willard D.J."/>
            <person name="Manesh M.J.H."/>
            <person name="Laemthong T."/>
            <person name="Crosby J.R."/>
            <person name="Kelly R.M."/>
        </authorList>
    </citation>
    <scope>NUCLEOTIDE SEQUENCE</scope>
    <source>
        <strain evidence="2">DSM 8990</strain>
    </source>
</reference>
<accession>A0ABY7BRS0</accession>
<sequence>MKSSVLTSKNLNSTFKNESYPKNLSNQKTYAKEISGSYSQSSNQNKAQNNPKISPAYVYEKGSSDNDFYGKIVYKIPQNKIHISQHQEDSIKALSNHANNSTAKKITGTSTLESVFRKLENFTNGIGKKISEHLKKTEINTIRTKLKEGLEALRHVTGNNLKYAINFFEHALQDKPSDIRIEN</sequence>
<gene>
    <name evidence="2" type="ORF">OTK00_000403</name>
</gene>
<feature type="region of interest" description="Disordered" evidence="1">
    <location>
        <begin position="1"/>
        <end position="51"/>
    </location>
</feature>
<evidence type="ECO:0000256" key="1">
    <source>
        <dbReference type="SAM" id="MobiDB-lite"/>
    </source>
</evidence>
<organism evidence="2 3">
    <name type="scientific">Caldicellulosiruptor morganii</name>
    <dbReference type="NCBI Taxonomy" id="1387555"/>
    <lineage>
        <taxon>Bacteria</taxon>
        <taxon>Bacillati</taxon>
        <taxon>Bacillota</taxon>
        <taxon>Bacillota incertae sedis</taxon>
        <taxon>Caldicellulosiruptorales</taxon>
        <taxon>Caldicellulosiruptoraceae</taxon>
        <taxon>Caldicellulosiruptor</taxon>
    </lineage>
</organism>
<feature type="compositionally biased region" description="Polar residues" evidence="1">
    <location>
        <begin position="1"/>
        <end position="29"/>
    </location>
</feature>
<proteinExistence type="predicted"/>
<dbReference type="RefSeq" id="WP_198525748.1">
    <property type="nucleotide sequence ID" value="NZ_CP113865.1"/>
</dbReference>